<proteinExistence type="inferred from homology"/>
<feature type="domain" description="ABC transporter" evidence="6">
    <location>
        <begin position="5"/>
        <end position="230"/>
    </location>
</feature>
<keyword evidence="8" id="KW-1185">Reference proteome</keyword>
<gene>
    <name evidence="7" type="ORF">ACFFUT_17620</name>
</gene>
<dbReference type="RefSeq" id="WP_213890467.1">
    <property type="nucleotide sequence ID" value="NZ_JAGFNU010000011.1"/>
</dbReference>
<dbReference type="InterPro" id="IPR003593">
    <property type="entry name" value="AAA+_ATPase"/>
</dbReference>
<keyword evidence="4 7" id="KW-0067">ATP-binding</keyword>
<organism evidence="7 8">
    <name type="scientific">Pseudohalocynthiibacter aestuariivivens</name>
    <dbReference type="NCBI Taxonomy" id="1591409"/>
    <lineage>
        <taxon>Bacteria</taxon>
        <taxon>Pseudomonadati</taxon>
        <taxon>Pseudomonadota</taxon>
        <taxon>Alphaproteobacteria</taxon>
        <taxon>Rhodobacterales</taxon>
        <taxon>Paracoccaceae</taxon>
        <taxon>Pseudohalocynthiibacter</taxon>
    </lineage>
</organism>
<keyword evidence="2" id="KW-0813">Transport</keyword>
<evidence type="ECO:0000256" key="4">
    <source>
        <dbReference type="ARBA" id="ARBA00022840"/>
    </source>
</evidence>
<accession>A0ABV5JJI3</accession>
<evidence type="ECO:0000259" key="6">
    <source>
        <dbReference type="PROSITE" id="PS50893"/>
    </source>
</evidence>
<dbReference type="GO" id="GO:0005524">
    <property type="term" value="F:ATP binding"/>
    <property type="evidence" value="ECO:0007669"/>
    <property type="project" value="UniProtKB-KW"/>
</dbReference>
<sequence length="230" mass="24708">MTALLTASNITAFYGASQALFGVDLQVGEGEVVALMGRNGMGKSTTIRTICRMAPQKSGKIIFAGQSLNRLPSYKAAQLGIGLVPEGRRCFTNLTVEENLIAAAREGFWSLATIADLFPRLGERRGQSARSLSGGEQQMLAIGRALMTNPKLLILDEATEGLAPVVRQEIWAAIRRLKSETGLAILVIDKSLKELSSVADHAVILERGKTVWAGATADLNDDLTHRYLGV</sequence>
<evidence type="ECO:0000313" key="8">
    <source>
        <dbReference type="Proteomes" id="UP001589683"/>
    </source>
</evidence>
<evidence type="ECO:0000256" key="2">
    <source>
        <dbReference type="ARBA" id="ARBA00022448"/>
    </source>
</evidence>
<dbReference type="InterPro" id="IPR017871">
    <property type="entry name" value="ABC_transporter-like_CS"/>
</dbReference>
<dbReference type="SUPFAM" id="SSF52540">
    <property type="entry name" value="P-loop containing nucleoside triphosphate hydrolases"/>
    <property type="match status" value="1"/>
</dbReference>
<comment type="similarity">
    <text evidence="1">Belongs to the ABC transporter superfamily.</text>
</comment>
<dbReference type="InterPro" id="IPR027417">
    <property type="entry name" value="P-loop_NTPase"/>
</dbReference>
<dbReference type="PROSITE" id="PS50893">
    <property type="entry name" value="ABC_TRANSPORTER_2"/>
    <property type="match status" value="1"/>
</dbReference>
<reference evidence="7 8" key="1">
    <citation type="submission" date="2024-09" db="EMBL/GenBank/DDBJ databases">
        <authorList>
            <person name="Sun Q."/>
            <person name="Mori K."/>
        </authorList>
    </citation>
    <scope>NUCLEOTIDE SEQUENCE [LARGE SCALE GENOMIC DNA]</scope>
    <source>
        <strain evidence="7 8">CECT 8726</strain>
    </source>
</reference>
<keyword evidence="3" id="KW-0547">Nucleotide-binding</keyword>
<dbReference type="Gene3D" id="3.40.50.300">
    <property type="entry name" value="P-loop containing nucleotide triphosphate hydrolases"/>
    <property type="match status" value="1"/>
</dbReference>
<dbReference type="InterPro" id="IPR052156">
    <property type="entry name" value="BCAA_Transport_ATP-bd_LivF"/>
</dbReference>
<dbReference type="Pfam" id="PF00005">
    <property type="entry name" value="ABC_tran"/>
    <property type="match status" value="1"/>
</dbReference>
<comment type="caution">
    <text evidence="7">The sequence shown here is derived from an EMBL/GenBank/DDBJ whole genome shotgun (WGS) entry which is preliminary data.</text>
</comment>
<evidence type="ECO:0000256" key="3">
    <source>
        <dbReference type="ARBA" id="ARBA00022741"/>
    </source>
</evidence>
<dbReference type="Proteomes" id="UP001589683">
    <property type="component" value="Unassembled WGS sequence"/>
</dbReference>
<dbReference type="CDD" id="cd03224">
    <property type="entry name" value="ABC_TM1139_LivF_branched"/>
    <property type="match status" value="1"/>
</dbReference>
<dbReference type="PANTHER" id="PTHR43820">
    <property type="entry name" value="HIGH-AFFINITY BRANCHED-CHAIN AMINO ACID TRANSPORT ATP-BINDING PROTEIN LIVF"/>
    <property type="match status" value="1"/>
</dbReference>
<dbReference type="EMBL" id="JBHMEA010000050">
    <property type="protein sequence ID" value="MFB9233616.1"/>
    <property type="molecule type" value="Genomic_DNA"/>
</dbReference>
<dbReference type="PROSITE" id="PS00211">
    <property type="entry name" value="ABC_TRANSPORTER_1"/>
    <property type="match status" value="1"/>
</dbReference>
<evidence type="ECO:0000256" key="1">
    <source>
        <dbReference type="ARBA" id="ARBA00005417"/>
    </source>
</evidence>
<protein>
    <submittedName>
        <fullName evidence="7">ABC transporter ATP-binding protein</fullName>
    </submittedName>
</protein>
<evidence type="ECO:0000313" key="7">
    <source>
        <dbReference type="EMBL" id="MFB9233616.1"/>
    </source>
</evidence>
<keyword evidence="5" id="KW-0029">Amino-acid transport</keyword>
<name>A0ABV5JJI3_9RHOB</name>
<dbReference type="InterPro" id="IPR003439">
    <property type="entry name" value="ABC_transporter-like_ATP-bd"/>
</dbReference>
<dbReference type="SMART" id="SM00382">
    <property type="entry name" value="AAA"/>
    <property type="match status" value="1"/>
</dbReference>
<evidence type="ECO:0000256" key="5">
    <source>
        <dbReference type="ARBA" id="ARBA00022970"/>
    </source>
</evidence>
<dbReference type="PANTHER" id="PTHR43820:SF2">
    <property type="entry name" value="ABC TRANSPORTER ATP-BINDING PROTEIN"/>
    <property type="match status" value="1"/>
</dbReference>